<dbReference type="PROSITE" id="PS00018">
    <property type="entry name" value="EF_HAND_1"/>
    <property type="match status" value="1"/>
</dbReference>
<keyword evidence="1" id="KW-0489">Methyltransferase</keyword>
<organism evidence="6 7">
    <name type="scientific">Lactuca sativa</name>
    <name type="common">Garden lettuce</name>
    <dbReference type="NCBI Taxonomy" id="4236"/>
    <lineage>
        <taxon>Eukaryota</taxon>
        <taxon>Viridiplantae</taxon>
        <taxon>Streptophyta</taxon>
        <taxon>Embryophyta</taxon>
        <taxon>Tracheophyta</taxon>
        <taxon>Spermatophyta</taxon>
        <taxon>Magnoliopsida</taxon>
        <taxon>eudicotyledons</taxon>
        <taxon>Gunneridae</taxon>
        <taxon>Pentapetalae</taxon>
        <taxon>asterids</taxon>
        <taxon>campanulids</taxon>
        <taxon>Asterales</taxon>
        <taxon>Asteraceae</taxon>
        <taxon>Cichorioideae</taxon>
        <taxon>Cichorieae</taxon>
        <taxon>Lactucinae</taxon>
        <taxon>Lactuca</taxon>
    </lineage>
</organism>
<dbReference type="InterPro" id="IPR002935">
    <property type="entry name" value="SAM_O-MeTrfase"/>
</dbReference>
<dbReference type="OrthoDB" id="10251242at2759"/>
<accession>A0A9R1V480</accession>
<dbReference type="PANTHER" id="PTHR10509">
    <property type="entry name" value="O-METHYLTRANSFERASE-RELATED"/>
    <property type="match status" value="1"/>
</dbReference>
<evidence type="ECO:0000256" key="3">
    <source>
        <dbReference type="ARBA" id="ARBA00022691"/>
    </source>
</evidence>
<evidence type="ECO:0000313" key="6">
    <source>
        <dbReference type="EMBL" id="KAJ0198078.1"/>
    </source>
</evidence>
<dbReference type="InterPro" id="IPR050362">
    <property type="entry name" value="Cation-dep_OMT"/>
</dbReference>
<sequence>MEPKFATSKGLLETHELYKYIMENNVYPREPKPLKELRALTTTHPRAVMGTAPDAGQLIEILLKVIDAKKTIEIGVFTGYSLLLTALAIPEDGKIVAIDVDREAYEIGLPVIQKAGVEHKINFIESEGLPALDKLLEDPRNQGSFDYVFVDADKGNYINYHELILKLLKVNGIVVYDNTLWFGTVAKPEDSVPEGYRRGRTAIVEFNKALAADPRVDISMIPLGDGLTICRRL</sequence>
<dbReference type="PANTHER" id="PTHR10509:SF82">
    <property type="entry name" value="CAFFEOYL-COA O-METHYLTRANSFERASE-LIKE"/>
    <property type="match status" value="1"/>
</dbReference>
<dbReference type="SUPFAM" id="SSF53335">
    <property type="entry name" value="S-adenosyl-L-methionine-dependent methyltransferases"/>
    <property type="match status" value="1"/>
</dbReference>
<evidence type="ECO:0000313" key="7">
    <source>
        <dbReference type="Proteomes" id="UP000235145"/>
    </source>
</evidence>
<name>A0A9R1V480_LACSA</name>
<keyword evidence="3" id="KW-0949">S-adenosyl-L-methionine</keyword>
<keyword evidence="7" id="KW-1185">Reference proteome</keyword>
<dbReference type="GO" id="GO:0008171">
    <property type="term" value="F:O-methyltransferase activity"/>
    <property type="evidence" value="ECO:0007669"/>
    <property type="project" value="InterPro"/>
</dbReference>
<dbReference type="Proteomes" id="UP000235145">
    <property type="component" value="Unassembled WGS sequence"/>
</dbReference>
<comment type="caution">
    <text evidence="6">The sequence shown here is derived from an EMBL/GenBank/DDBJ whole genome shotgun (WGS) entry which is preliminary data.</text>
</comment>
<keyword evidence="2" id="KW-0808">Transferase</keyword>
<dbReference type="CDD" id="cd02440">
    <property type="entry name" value="AdoMet_MTases"/>
    <property type="match status" value="1"/>
</dbReference>
<dbReference type="InterPro" id="IPR018247">
    <property type="entry name" value="EF_Hand_1_Ca_BS"/>
</dbReference>
<evidence type="ECO:0000256" key="5">
    <source>
        <dbReference type="ARBA" id="ARBA00023453"/>
    </source>
</evidence>
<dbReference type="Gene3D" id="3.40.50.150">
    <property type="entry name" value="Vaccinia Virus protein VP39"/>
    <property type="match status" value="1"/>
</dbReference>
<evidence type="ECO:0008006" key="8">
    <source>
        <dbReference type="Google" id="ProtNLM"/>
    </source>
</evidence>
<dbReference type="Gramene" id="rna-gnl|WGS:NBSK|LSAT_7X39141_mrna">
    <property type="protein sequence ID" value="cds-PLY76950.1"/>
    <property type="gene ID" value="gene-LSAT_7X39141"/>
</dbReference>
<protein>
    <recommendedName>
        <fullName evidence="8">Caffeoyl-CoA O-methyltransferase</fullName>
    </recommendedName>
</protein>
<dbReference type="AlphaFoldDB" id="A0A9R1V480"/>
<dbReference type="GO" id="GO:0032259">
    <property type="term" value="P:methylation"/>
    <property type="evidence" value="ECO:0007669"/>
    <property type="project" value="UniProtKB-KW"/>
</dbReference>
<evidence type="ECO:0000256" key="1">
    <source>
        <dbReference type="ARBA" id="ARBA00022603"/>
    </source>
</evidence>
<evidence type="ECO:0000256" key="2">
    <source>
        <dbReference type="ARBA" id="ARBA00022679"/>
    </source>
</evidence>
<evidence type="ECO:0000256" key="4">
    <source>
        <dbReference type="ARBA" id="ARBA00022733"/>
    </source>
</evidence>
<dbReference type="EMBL" id="NBSK02000007">
    <property type="protein sequence ID" value="KAJ0198078.1"/>
    <property type="molecule type" value="Genomic_DNA"/>
</dbReference>
<dbReference type="Pfam" id="PF01596">
    <property type="entry name" value="Methyltransf_3"/>
    <property type="match status" value="1"/>
</dbReference>
<dbReference type="GO" id="GO:0009809">
    <property type="term" value="P:lignin biosynthetic process"/>
    <property type="evidence" value="ECO:0007669"/>
    <property type="project" value="UniProtKB-KW"/>
</dbReference>
<dbReference type="PROSITE" id="PS51682">
    <property type="entry name" value="SAM_OMT_I"/>
    <property type="match status" value="1"/>
</dbReference>
<comment type="similarity">
    <text evidence="5">Belongs to the class I-like SAM-binding methyltransferase superfamily. Cation-dependent O-methyltransferase family.</text>
</comment>
<gene>
    <name evidence="6" type="ORF">LSAT_V11C700357750</name>
</gene>
<keyword evidence="4" id="KW-0438">Lignin biosynthesis</keyword>
<proteinExistence type="inferred from homology"/>
<dbReference type="InterPro" id="IPR029063">
    <property type="entry name" value="SAM-dependent_MTases_sf"/>
</dbReference>
<dbReference type="GO" id="GO:0008757">
    <property type="term" value="F:S-adenosylmethionine-dependent methyltransferase activity"/>
    <property type="evidence" value="ECO:0000318"/>
    <property type="project" value="GO_Central"/>
</dbReference>
<reference evidence="6 7" key="1">
    <citation type="journal article" date="2017" name="Nat. Commun.">
        <title>Genome assembly with in vitro proximity ligation data and whole-genome triplication in lettuce.</title>
        <authorList>
            <person name="Reyes-Chin-Wo S."/>
            <person name="Wang Z."/>
            <person name="Yang X."/>
            <person name="Kozik A."/>
            <person name="Arikit S."/>
            <person name="Song C."/>
            <person name="Xia L."/>
            <person name="Froenicke L."/>
            <person name="Lavelle D.O."/>
            <person name="Truco M.J."/>
            <person name="Xia R."/>
            <person name="Zhu S."/>
            <person name="Xu C."/>
            <person name="Xu H."/>
            <person name="Xu X."/>
            <person name="Cox K."/>
            <person name="Korf I."/>
            <person name="Meyers B.C."/>
            <person name="Michelmore R.W."/>
        </authorList>
    </citation>
    <scope>NUCLEOTIDE SEQUENCE [LARGE SCALE GENOMIC DNA]</scope>
    <source>
        <strain evidence="7">cv. Salinas</strain>
        <tissue evidence="6">Seedlings</tissue>
    </source>
</reference>